<feature type="compositionally biased region" description="Basic and acidic residues" evidence="7">
    <location>
        <begin position="301"/>
        <end position="318"/>
    </location>
</feature>
<dbReference type="GO" id="GO:0140107">
    <property type="term" value="F:high-affinity potassium ion transmembrane transporter activity"/>
    <property type="evidence" value="ECO:0007669"/>
    <property type="project" value="TreeGrafter"/>
</dbReference>
<comment type="caution">
    <text evidence="9">The sequence shown here is derived from an EMBL/GenBank/DDBJ whole genome shotgun (WGS) entry which is preliminary data.</text>
</comment>
<keyword evidence="3 8" id="KW-0812">Transmembrane</keyword>
<protein>
    <submittedName>
        <fullName evidence="9">Cation transport protein-domain-containing protein</fullName>
    </submittedName>
</protein>
<keyword evidence="6 8" id="KW-0472">Membrane</keyword>
<feature type="compositionally biased region" description="Polar residues" evidence="7">
    <location>
        <begin position="386"/>
        <end position="395"/>
    </location>
</feature>
<comment type="subcellular location">
    <subcellularLocation>
        <location evidence="1">Membrane</location>
        <topology evidence="1">Multi-pass membrane protein</topology>
    </subcellularLocation>
</comment>
<evidence type="ECO:0000256" key="2">
    <source>
        <dbReference type="ARBA" id="ARBA00022448"/>
    </source>
</evidence>
<feature type="transmembrane region" description="Helical" evidence="8">
    <location>
        <begin position="783"/>
        <end position="811"/>
    </location>
</feature>
<evidence type="ECO:0000256" key="6">
    <source>
        <dbReference type="ARBA" id="ARBA00023136"/>
    </source>
</evidence>
<keyword evidence="5" id="KW-0406">Ion transport</keyword>
<accession>A0AAV0AT70</accession>
<feature type="compositionally biased region" description="Acidic residues" evidence="7">
    <location>
        <begin position="1039"/>
        <end position="1048"/>
    </location>
</feature>
<dbReference type="InterPro" id="IPR003445">
    <property type="entry name" value="Cat_transpt"/>
</dbReference>
<dbReference type="PANTHER" id="PTHR31064">
    <property type="entry name" value="POTASSIUM TRANSPORT PROTEIN DDB_G0292412-RELATED"/>
    <property type="match status" value="1"/>
</dbReference>
<feature type="transmembrane region" description="Helical" evidence="8">
    <location>
        <begin position="99"/>
        <end position="120"/>
    </location>
</feature>
<proteinExistence type="predicted"/>
<feature type="transmembrane region" description="Helical" evidence="8">
    <location>
        <begin position="158"/>
        <end position="179"/>
    </location>
</feature>
<feature type="compositionally biased region" description="Polar residues" evidence="7">
    <location>
        <begin position="536"/>
        <end position="545"/>
    </location>
</feature>
<dbReference type="EMBL" id="CALTRL010001481">
    <property type="protein sequence ID" value="CAH7672704.1"/>
    <property type="molecule type" value="Genomic_DNA"/>
</dbReference>
<dbReference type="GO" id="GO:0030007">
    <property type="term" value="P:intracellular potassium ion homeostasis"/>
    <property type="evidence" value="ECO:0007669"/>
    <property type="project" value="TreeGrafter"/>
</dbReference>
<feature type="region of interest" description="Disordered" evidence="7">
    <location>
        <begin position="1039"/>
        <end position="1064"/>
    </location>
</feature>
<evidence type="ECO:0000256" key="3">
    <source>
        <dbReference type="ARBA" id="ARBA00022692"/>
    </source>
</evidence>
<feature type="compositionally biased region" description="Polar residues" evidence="7">
    <location>
        <begin position="233"/>
        <end position="242"/>
    </location>
</feature>
<dbReference type="PANTHER" id="PTHR31064:SF30">
    <property type="entry name" value="HIGH-AFFINITY POTASSIUM TRANSPORT PROTEIN-RELATED"/>
    <property type="match status" value="1"/>
</dbReference>
<evidence type="ECO:0000256" key="4">
    <source>
        <dbReference type="ARBA" id="ARBA00022989"/>
    </source>
</evidence>
<evidence type="ECO:0000313" key="10">
    <source>
        <dbReference type="Proteomes" id="UP001153365"/>
    </source>
</evidence>
<feature type="transmembrane region" description="Helical" evidence="8">
    <location>
        <begin position="910"/>
        <end position="927"/>
    </location>
</feature>
<evidence type="ECO:0000256" key="7">
    <source>
        <dbReference type="SAM" id="MobiDB-lite"/>
    </source>
</evidence>
<feature type="transmembrane region" description="Helical" evidence="8">
    <location>
        <begin position="132"/>
        <end position="152"/>
    </location>
</feature>
<evidence type="ECO:0000256" key="5">
    <source>
        <dbReference type="ARBA" id="ARBA00023065"/>
    </source>
</evidence>
<organism evidence="9 10">
    <name type="scientific">Phakopsora pachyrhizi</name>
    <name type="common">Asian soybean rust disease fungus</name>
    <dbReference type="NCBI Taxonomy" id="170000"/>
    <lineage>
        <taxon>Eukaryota</taxon>
        <taxon>Fungi</taxon>
        <taxon>Dikarya</taxon>
        <taxon>Basidiomycota</taxon>
        <taxon>Pucciniomycotina</taxon>
        <taxon>Pucciniomycetes</taxon>
        <taxon>Pucciniales</taxon>
        <taxon>Phakopsoraceae</taxon>
        <taxon>Phakopsora</taxon>
    </lineage>
</organism>
<evidence type="ECO:0000313" key="9">
    <source>
        <dbReference type="EMBL" id="CAH7672704.1"/>
    </source>
</evidence>
<feature type="transmembrane region" description="Helical" evidence="8">
    <location>
        <begin position="939"/>
        <end position="965"/>
    </location>
</feature>
<evidence type="ECO:0000256" key="1">
    <source>
        <dbReference type="ARBA" id="ARBA00004141"/>
    </source>
</evidence>
<dbReference type="AlphaFoldDB" id="A0AAV0AT70"/>
<dbReference type="GO" id="GO:0005886">
    <property type="term" value="C:plasma membrane"/>
    <property type="evidence" value="ECO:0007669"/>
    <property type="project" value="TreeGrafter"/>
</dbReference>
<keyword evidence="4 8" id="KW-1133">Transmembrane helix</keyword>
<feature type="transmembrane region" description="Helical" evidence="8">
    <location>
        <begin position="1084"/>
        <end position="1107"/>
    </location>
</feature>
<feature type="region of interest" description="Disordered" evidence="7">
    <location>
        <begin position="469"/>
        <end position="503"/>
    </location>
</feature>
<dbReference type="Pfam" id="PF02386">
    <property type="entry name" value="TrkH"/>
    <property type="match status" value="1"/>
</dbReference>
<feature type="compositionally biased region" description="Polar residues" evidence="7">
    <location>
        <begin position="260"/>
        <end position="274"/>
    </location>
</feature>
<feature type="region of interest" description="Disordered" evidence="7">
    <location>
        <begin position="386"/>
        <end position="447"/>
    </location>
</feature>
<feature type="compositionally biased region" description="Basic and acidic residues" evidence="7">
    <location>
        <begin position="401"/>
        <end position="423"/>
    </location>
</feature>
<name>A0AAV0AT70_PHAPC</name>
<feature type="compositionally biased region" description="Polar residues" evidence="7">
    <location>
        <begin position="487"/>
        <end position="496"/>
    </location>
</feature>
<sequence>MTQTSSLNLNNTNNLFTAALHQLHTNNTLNPQTPNSSSILNPFSTPPGRVSLDRPSDSHHFPILQSEPLDQTFPTINPQTSWNRRLRRLKNLTRFDLNFYRLHLLTFTIVPFLFAFPFYIGHPGDINFVDSLFMCYSAMTVTGLNTLLLAPLTGFQQALIYILMNLGSMTMVSIVMIIIRLHAFRRRFKIVLSSTTLQSSNHQIISRPFPIGGHPNQPITMESILPNLVSDQTSDQLPTLSQPDLPVNYPTDKTVPGASLPTSPSQKYQHSLSESPGFIKDSNFKSLAEKTSQDQTSSAENPDKLPFRLRPSLDRRNSDGGAILSSSSIQRLNSTHEISSLPRLVEEISPASKAIHFTDTGPAQSTSSYIPPKILKSSGVFPRSYTIEQTDSSRSPVKPKPPQDSRYRSKRLTFERLNSDPKGKRSSNVTRDPLTISTQPLSSSEQRLEILESPRNSADRNVLNLAAEAQGRRGSLPHKGEIRESILNRTRNSSHLEGTDRGVIDQETGFFGTTNTSGSTFYHDSPAFTESRRPSEQVSISSRAIQQGRRSRQYSSHTLTEHKLNRRSGQLLNRSSGRLSIRRSGQLSIRRSSHYSTQNIDTHLSPLPDKRFENDFGGFPNPVSVVWSGLSRIVRKKLINRNQEQTHSLEFVRTMSIGGENLDRRAKNRLVERLLGNRGDGITERIKKVNSASYISFNAIVGRNSNFLTLTSAQKEELGGVEYKALSLLLKLISITILLPWLTAGPGNNKYKSNFINLETGQVLVNRVCLVDAGFTVFQDAHLFMILCCFLVVVGNTGYPVILRGFIWLIYKLTPSRPNRTIRIQTINRSIDTLHKEESNKSFLIRTLRKIFRRGKGDENDEDVKSRRRIDELEMIRKNATEVGRKDVLMFLLDHPRRCFVYLFPSKQTWILFSILLIFTIIDWRVLCGLLQSLSVRAAGFSVVSLAAVAPALQVLYIVMMYIAIFPIAISIRSTNVYEERSLGLKGSGLSDEKKRTLNRGLKEKSRNSIRDDEGEDDERVDVTVEGLRRRRRVRGDHDDVDVDEDNSVSDRDESSSLSSTEAEAEALENGTRSYLSYHIKKQLLFDVWWLILAVWIICITESAVMLRGKHRGLPIAIDRAVLLPLELRRLELDDQNNRDDGNDPRIFACNNNVEI</sequence>
<evidence type="ECO:0000256" key="8">
    <source>
        <dbReference type="SAM" id="Phobius"/>
    </source>
</evidence>
<feature type="compositionally biased region" description="Polar residues" evidence="7">
    <location>
        <begin position="426"/>
        <end position="445"/>
    </location>
</feature>
<gene>
    <name evidence="9" type="ORF">PPACK8108_LOCUS7528</name>
</gene>
<keyword evidence="10" id="KW-1185">Reference proteome</keyword>
<keyword evidence="2" id="KW-0813">Transport</keyword>
<feature type="region of interest" description="Disordered" evidence="7">
    <location>
        <begin position="515"/>
        <end position="577"/>
    </location>
</feature>
<feature type="region of interest" description="Disordered" evidence="7">
    <location>
        <begin position="233"/>
        <end position="324"/>
    </location>
</feature>
<dbReference type="GO" id="GO:1990573">
    <property type="term" value="P:potassium ion import across plasma membrane"/>
    <property type="evidence" value="ECO:0007669"/>
    <property type="project" value="TreeGrafter"/>
</dbReference>
<dbReference type="Proteomes" id="UP001153365">
    <property type="component" value="Unassembled WGS sequence"/>
</dbReference>
<reference evidence="9" key="1">
    <citation type="submission" date="2022-06" db="EMBL/GenBank/DDBJ databases">
        <authorList>
            <consortium name="SYNGENTA / RWTH Aachen University"/>
        </authorList>
    </citation>
    <scope>NUCLEOTIDE SEQUENCE</scope>
</reference>
<dbReference type="InterPro" id="IPR051143">
    <property type="entry name" value="TrkH_K-transport"/>
</dbReference>